<accession>A0A2Z6PQB3</accession>
<name>A0A2Z6PQB3_TRISU</name>
<reference evidence="2" key="1">
    <citation type="journal article" date="2017" name="Front. Plant Sci.">
        <title>Climate Clever Clovers: New Paradigm to Reduce the Environmental Footprint of Ruminants by Breeding Low Methanogenic Forages Utilizing Haplotype Variation.</title>
        <authorList>
            <person name="Kaur P."/>
            <person name="Appels R."/>
            <person name="Bayer P.E."/>
            <person name="Keeble-Gagnere G."/>
            <person name="Wang J."/>
            <person name="Hirakawa H."/>
            <person name="Shirasawa K."/>
            <person name="Vercoe P."/>
            <person name="Stefanova K."/>
            <person name="Durmic Z."/>
            <person name="Nichols P."/>
            <person name="Revell C."/>
            <person name="Isobe S.N."/>
            <person name="Edwards D."/>
            <person name="Erskine W."/>
        </authorList>
    </citation>
    <scope>NUCLEOTIDE SEQUENCE [LARGE SCALE GENOMIC DNA]</scope>
    <source>
        <strain evidence="2">cv. Daliak</strain>
    </source>
</reference>
<dbReference type="Proteomes" id="UP000242715">
    <property type="component" value="Unassembled WGS sequence"/>
</dbReference>
<keyword evidence="2" id="KW-1185">Reference proteome</keyword>
<dbReference type="PANTHER" id="PTHR47162">
    <property type="entry name" value="OS02G0192300 PROTEIN"/>
    <property type="match status" value="1"/>
</dbReference>
<evidence type="ECO:0000313" key="1">
    <source>
        <dbReference type="EMBL" id="GAU49229.1"/>
    </source>
</evidence>
<protein>
    <submittedName>
        <fullName evidence="1">Uncharacterized protein</fullName>
    </submittedName>
</protein>
<gene>
    <name evidence="1" type="ORF">TSUD_282800</name>
</gene>
<dbReference type="OrthoDB" id="10606292at2759"/>
<dbReference type="AlphaFoldDB" id="A0A2Z6PQB3"/>
<proteinExistence type="predicted"/>
<dbReference type="PANTHER" id="PTHR47162:SF8">
    <property type="entry name" value="METHYL-CPG-BINDING DOMAIN-CONTAINING PROTEIN 9"/>
    <property type="match status" value="1"/>
</dbReference>
<dbReference type="EMBL" id="DF974533">
    <property type="protein sequence ID" value="GAU49229.1"/>
    <property type="molecule type" value="Genomic_DNA"/>
</dbReference>
<evidence type="ECO:0000313" key="2">
    <source>
        <dbReference type="Proteomes" id="UP000242715"/>
    </source>
</evidence>
<sequence length="170" mass="18668">MGGSQVLTSQGSDCDCRLLCETGPSGSTGSSFIQVKTEAMKEEAQVKLASFTYVRCFGGRCAVVDPNSEPGETRTRRSRRKDIDSAVPVKRTKVNMLVDISWLSYQWMLLVEAMKKIFGSLSRENYVLIIEEEESDAKGASEVKLANDDKILECEEIGNSAWLVSQGTGV</sequence>
<organism evidence="1 2">
    <name type="scientific">Trifolium subterraneum</name>
    <name type="common">Subterranean clover</name>
    <dbReference type="NCBI Taxonomy" id="3900"/>
    <lineage>
        <taxon>Eukaryota</taxon>
        <taxon>Viridiplantae</taxon>
        <taxon>Streptophyta</taxon>
        <taxon>Embryophyta</taxon>
        <taxon>Tracheophyta</taxon>
        <taxon>Spermatophyta</taxon>
        <taxon>Magnoliopsida</taxon>
        <taxon>eudicotyledons</taxon>
        <taxon>Gunneridae</taxon>
        <taxon>Pentapetalae</taxon>
        <taxon>rosids</taxon>
        <taxon>fabids</taxon>
        <taxon>Fabales</taxon>
        <taxon>Fabaceae</taxon>
        <taxon>Papilionoideae</taxon>
        <taxon>50 kb inversion clade</taxon>
        <taxon>NPAAA clade</taxon>
        <taxon>Hologalegina</taxon>
        <taxon>IRL clade</taxon>
        <taxon>Trifolieae</taxon>
        <taxon>Trifolium</taxon>
    </lineage>
</organism>